<dbReference type="HOGENOM" id="CLU_2300595_0_0_9"/>
<sequence length="100" mass="11506">MLNVPTTANVMYYTKLVKQKSILRETIKKSKLLLNTLQTGDIKQAKHILLNLTNETSFIENEQYGSIKVLTISEAAENDRRQGTHLWLVQNFIPEKGARY</sequence>
<proteinExistence type="predicted"/>
<dbReference type="KEGG" id="chd:Calhy_0792"/>
<keyword evidence="2" id="KW-1185">Reference proteome</keyword>
<organism evidence="1 2">
    <name type="scientific">Caldicellulosiruptor hydrothermalis (strain DSM 18901 / VKM B-2411 / 108)</name>
    <dbReference type="NCBI Taxonomy" id="632292"/>
    <lineage>
        <taxon>Bacteria</taxon>
        <taxon>Bacillati</taxon>
        <taxon>Bacillota</taxon>
        <taxon>Bacillota incertae sedis</taxon>
        <taxon>Caldicellulosiruptorales</taxon>
        <taxon>Caldicellulosiruptoraceae</taxon>
        <taxon>Caldicellulosiruptor</taxon>
    </lineage>
</organism>
<accession>E4QE35</accession>
<dbReference type="EMBL" id="CP002219">
    <property type="protein sequence ID" value="ADQ06529.1"/>
    <property type="molecule type" value="Genomic_DNA"/>
</dbReference>
<dbReference type="STRING" id="632292.Calhy_0792"/>
<dbReference type="eggNOG" id="COG0305">
    <property type="taxonomic scope" value="Bacteria"/>
</dbReference>
<reference evidence="1 2" key="2">
    <citation type="journal article" date="2011" name="J. Bacteriol.">
        <title>Complete genome sequences for the anaerobic, extremely thermophilic plant biomass-degrading bacteria Caldicellulosiruptor hydrothermalis, Caldicellulosiruptor kristjanssonii, Caldicellulosiruptor kronotskyensis, Caldicellulosiruptor owensenis, and Caldicellulosiruptor lactoaceticus.</title>
        <authorList>
            <person name="Blumer-Schuette S.E."/>
            <person name="Ozdemir I."/>
            <person name="Mistry D."/>
            <person name="Lucas S."/>
            <person name="Lapidus A."/>
            <person name="Cheng J.F."/>
            <person name="Goodwin L.A."/>
            <person name="Pitluck S."/>
            <person name="Land M.L."/>
            <person name="Hauser L.J."/>
            <person name="Woyke T."/>
            <person name="Mikhailova N."/>
            <person name="Pati A."/>
            <person name="Kyrpides N.C."/>
            <person name="Ivanova N."/>
            <person name="Detter J.C."/>
            <person name="Walston-Davenport K."/>
            <person name="Han S."/>
            <person name="Adams M.W."/>
            <person name="Kelly R.M."/>
        </authorList>
    </citation>
    <scope>NUCLEOTIDE SEQUENCE [LARGE SCALE GENOMIC DNA]</scope>
    <source>
        <strain evidence="2">DSM 18901 / VKM B-2411 / 108</strain>
    </source>
</reference>
<dbReference type="AlphaFoldDB" id="E4QE35"/>
<reference key="1">
    <citation type="submission" date="2010-09" db="EMBL/GenBank/DDBJ databases">
        <title>Complete sequence of Caldicellulosiruptor hydrothermalis 108.</title>
        <authorList>
            <consortium name="US DOE Joint Genome Institute"/>
            <person name="Lucas S."/>
            <person name="Copeland A."/>
            <person name="Lapidus A."/>
            <person name="Cheng J.-F."/>
            <person name="Bruce D."/>
            <person name="Goodwin L."/>
            <person name="Pitluck S."/>
            <person name="Davenport K."/>
            <person name="Detter J.C."/>
            <person name="Han C."/>
            <person name="Tapia R."/>
            <person name="Land M."/>
            <person name="Hauser L."/>
            <person name="Chang Y.-J."/>
            <person name="Jeffries C."/>
            <person name="Kyrpides N."/>
            <person name="Ivanova N."/>
            <person name="Mikhailova N."/>
            <person name="Blumer-Schuette S.E."/>
            <person name="Kelly R.M."/>
            <person name="Woyke T."/>
        </authorList>
    </citation>
    <scope>NUCLEOTIDE SEQUENCE</scope>
    <source>
        <strain>108</strain>
    </source>
</reference>
<gene>
    <name evidence="1" type="ordered locus">Calhy_0792</name>
</gene>
<evidence type="ECO:0000313" key="2">
    <source>
        <dbReference type="Proteomes" id="UP000006890"/>
    </source>
</evidence>
<dbReference type="Proteomes" id="UP000006890">
    <property type="component" value="Chromosome"/>
</dbReference>
<protein>
    <submittedName>
        <fullName evidence="1">DnaB domain-containing protein</fullName>
    </submittedName>
</protein>
<evidence type="ECO:0000313" key="1">
    <source>
        <dbReference type="EMBL" id="ADQ06529.1"/>
    </source>
</evidence>
<name>E4QE35_CALH1</name>